<proteinExistence type="predicted"/>
<feature type="domain" description="Carboxylesterase type B" evidence="1">
    <location>
        <begin position="25"/>
        <end position="518"/>
    </location>
</feature>
<dbReference type="VEuPathDB" id="FungiDB:A1O9_02891"/>
<dbReference type="AlphaFoldDB" id="A0A072PN85"/>
<dbReference type="EMBL" id="AMGV01000002">
    <property type="protein sequence ID" value="KEF61326.1"/>
    <property type="molecule type" value="Genomic_DNA"/>
</dbReference>
<reference evidence="2 3" key="1">
    <citation type="submission" date="2013-03" db="EMBL/GenBank/DDBJ databases">
        <title>The Genome Sequence of Exophiala aquamarina CBS 119918.</title>
        <authorList>
            <consortium name="The Broad Institute Genomics Platform"/>
            <person name="Cuomo C."/>
            <person name="de Hoog S."/>
            <person name="Gorbushina A."/>
            <person name="Walker B."/>
            <person name="Young S.K."/>
            <person name="Zeng Q."/>
            <person name="Gargeya S."/>
            <person name="Fitzgerald M."/>
            <person name="Haas B."/>
            <person name="Abouelleil A."/>
            <person name="Allen A.W."/>
            <person name="Alvarado L."/>
            <person name="Arachchi H.M."/>
            <person name="Berlin A.M."/>
            <person name="Chapman S.B."/>
            <person name="Gainer-Dewar J."/>
            <person name="Goldberg J."/>
            <person name="Griggs A."/>
            <person name="Gujja S."/>
            <person name="Hansen M."/>
            <person name="Howarth C."/>
            <person name="Imamovic A."/>
            <person name="Ireland A."/>
            <person name="Larimer J."/>
            <person name="McCowan C."/>
            <person name="Murphy C."/>
            <person name="Pearson M."/>
            <person name="Poon T.W."/>
            <person name="Priest M."/>
            <person name="Roberts A."/>
            <person name="Saif S."/>
            <person name="Shea T."/>
            <person name="Sisk P."/>
            <person name="Sykes S."/>
            <person name="Wortman J."/>
            <person name="Nusbaum C."/>
            <person name="Birren B."/>
        </authorList>
    </citation>
    <scope>NUCLEOTIDE SEQUENCE [LARGE SCALE GENOMIC DNA]</scope>
    <source>
        <strain evidence="2 3">CBS 119918</strain>
    </source>
</reference>
<dbReference type="STRING" id="1182545.A0A072PN85"/>
<gene>
    <name evidence="2" type="ORF">A1O9_02891</name>
</gene>
<evidence type="ECO:0000313" key="2">
    <source>
        <dbReference type="EMBL" id="KEF61326.1"/>
    </source>
</evidence>
<evidence type="ECO:0000313" key="3">
    <source>
        <dbReference type="Proteomes" id="UP000027920"/>
    </source>
</evidence>
<sequence length="602" mass="66583">MSHPSMEKSKAPYAGPKYTHAHPDLGELTGRMVELQHFSEAQVVQFRSIPFASIPKRFLPSVKLGEIPQNFDERPYRDFTDFGAGCPQTGASNPAWWLPQGGPLADDLGLTYNEFTCLTLSISAPVANLTLATRSRLPVMVYVHGGGLAEGVGHVDGLHSNASIASYASSISQPVIVVNIGYRLNWFGGLVCQDLLDEYATNNNQGQPGPFNLFLQDQRNAFAWIQKFIGGFGGDVSNITAFGESAGSVSLTYHICGSAARLFDRAILQSGVIMGDTSFEAKEKEYQDMLKHFKIVDDTPGERLNKLRQIDVAALAQYPGIFMCPFVGSVPGVSEADSLFARGPPTVANQIELIATCQWLGDVIVGDVFWEGDITLPGLRHRSHATLVETITTIFPRAHAEAVLAAYELDISKEIDENRAWSQTSKLMGDLIFSAEIERLTKRLGLDEHRKIYRYSFGLSNPIPGSLHSFATGHHFIDILFLFLTLIDRYPTHRNNYYRGQAIETARRWISFAHGQAPWEAYTTKSDGVPNAKIAICNDLVGWTTRTIAEDEEISKNDPWGPRRYGGLRAIIAALDALRSAEVSEEMYCQKTQAIKLFSWVL</sequence>
<dbReference type="GeneID" id="25277832"/>
<dbReference type="OrthoDB" id="3200163at2759"/>
<dbReference type="ESTHER" id="9euro-a0a072pn85">
    <property type="family name" value="Fungal_carboxylesterase_lipase"/>
</dbReference>
<accession>A0A072PN85</accession>
<comment type="caution">
    <text evidence="2">The sequence shown here is derived from an EMBL/GenBank/DDBJ whole genome shotgun (WGS) entry which is preliminary data.</text>
</comment>
<keyword evidence="3" id="KW-1185">Reference proteome</keyword>
<dbReference type="PANTHER" id="PTHR11559">
    <property type="entry name" value="CARBOXYLESTERASE"/>
    <property type="match status" value="1"/>
</dbReference>
<dbReference type="InterPro" id="IPR002018">
    <property type="entry name" value="CarbesteraseB"/>
</dbReference>
<dbReference type="InterPro" id="IPR029058">
    <property type="entry name" value="AB_hydrolase_fold"/>
</dbReference>
<dbReference type="HOGENOM" id="CLU_006586_14_1_1"/>
<dbReference type="Gene3D" id="3.40.50.1820">
    <property type="entry name" value="alpha/beta hydrolase"/>
    <property type="match status" value="1"/>
</dbReference>
<organism evidence="2 3">
    <name type="scientific">Exophiala aquamarina CBS 119918</name>
    <dbReference type="NCBI Taxonomy" id="1182545"/>
    <lineage>
        <taxon>Eukaryota</taxon>
        <taxon>Fungi</taxon>
        <taxon>Dikarya</taxon>
        <taxon>Ascomycota</taxon>
        <taxon>Pezizomycotina</taxon>
        <taxon>Eurotiomycetes</taxon>
        <taxon>Chaetothyriomycetidae</taxon>
        <taxon>Chaetothyriales</taxon>
        <taxon>Herpotrichiellaceae</taxon>
        <taxon>Exophiala</taxon>
    </lineage>
</organism>
<evidence type="ECO:0000259" key="1">
    <source>
        <dbReference type="Pfam" id="PF00135"/>
    </source>
</evidence>
<dbReference type="InterPro" id="IPR050309">
    <property type="entry name" value="Type-B_Carboxylest/Lipase"/>
</dbReference>
<name>A0A072PN85_9EURO</name>
<protein>
    <recommendedName>
        <fullName evidence="1">Carboxylesterase type B domain-containing protein</fullName>
    </recommendedName>
</protein>
<dbReference type="Proteomes" id="UP000027920">
    <property type="component" value="Unassembled WGS sequence"/>
</dbReference>
<dbReference type="Pfam" id="PF00135">
    <property type="entry name" value="COesterase"/>
    <property type="match status" value="1"/>
</dbReference>
<dbReference type="SUPFAM" id="SSF53474">
    <property type="entry name" value="alpha/beta-Hydrolases"/>
    <property type="match status" value="1"/>
</dbReference>
<dbReference type="RefSeq" id="XP_013263916.1">
    <property type="nucleotide sequence ID" value="XM_013408462.1"/>
</dbReference>